<evidence type="ECO:0000256" key="3">
    <source>
        <dbReference type="ARBA" id="ARBA00012668"/>
    </source>
</evidence>
<dbReference type="EMBL" id="CAFZ01000117">
    <property type="protein sequence ID" value="CCA71399.1"/>
    <property type="molecule type" value="Genomic_DNA"/>
</dbReference>
<accession>G4TJA9</accession>
<keyword evidence="4" id="KW-0813">Transport</keyword>
<dbReference type="CDD" id="cd06186">
    <property type="entry name" value="NOX_Duox_like_FAD_NADP"/>
    <property type="match status" value="1"/>
</dbReference>
<gene>
    <name evidence="17" type="ORF">PIIN_05339</name>
</gene>
<feature type="transmembrane region" description="Helical" evidence="15">
    <location>
        <begin position="52"/>
        <end position="72"/>
    </location>
</feature>
<evidence type="ECO:0000259" key="16">
    <source>
        <dbReference type="PROSITE" id="PS51384"/>
    </source>
</evidence>
<dbReference type="HOGENOM" id="CLU_010365_6_1_1"/>
<dbReference type="InterPro" id="IPR039261">
    <property type="entry name" value="FNR_nucleotide-bd"/>
</dbReference>
<proteinExistence type="inferred from homology"/>
<evidence type="ECO:0000256" key="7">
    <source>
        <dbReference type="ARBA" id="ARBA00022982"/>
    </source>
</evidence>
<evidence type="ECO:0000313" key="18">
    <source>
        <dbReference type="Proteomes" id="UP000007148"/>
    </source>
</evidence>
<dbReference type="Pfam" id="PF08022">
    <property type="entry name" value="FAD_binding_8"/>
    <property type="match status" value="1"/>
</dbReference>
<feature type="region of interest" description="Disordered" evidence="14">
    <location>
        <begin position="1"/>
        <end position="28"/>
    </location>
</feature>
<keyword evidence="5" id="KW-1003">Cell membrane</keyword>
<dbReference type="STRING" id="1109443.G4TJA9"/>
<sequence length="640" mass="70245">MDHGAGGHGTSAINDNMSTTLSSNSPSPTTIRAVNPLRAYIRWQQVEYPRQLWYFVATGLALLTVCNIVYIIRTRLRKASLMRQRSVPPNEGGEAEKSGSAPGPALRSTLQTRFEAFEAAFKIISFRWSIPAGRTFTLSLTEVFFTTGYLAAVLIWSFIHSRGGQRAFWAERTAAIASRQAPLLTLLSGKNNLVTLLTGLSYEKVNIMHRAVGRTLFLVALLHSAEKFPRLTPKRVARPINYTGIAALLAFTILLFTSFRPIRNRGFETFLYLHIFTVIIYIVAMYYHWPEDAMYLWLLIGFWALDRIIRGIQMIRINRGNPQSTKAIVQLVADDSVRLVLPQRQMRWRAGQHVFLTLPGVSKLPFESHPMTLANIPDTDEDGKQAKSTDLVFYIRAMDGFTRKLYEYAINNDGKAVTTLVDGPYGTPPDVNSFTTVIFIAGGSGIASTLPLLLDILSNVKRGQSPVRRVVFVWSVKSRGDLQWAVDIIKATTAGALGILDLDIRIHISRAQANEQVPSLRGSVDIAASLTPISPSEKEKPTLPIRCAVVAGESGTSTPAFPMAIDDITYAGRPDLPAIIDEEIRASKGPVAIVACGPGHMTATVRHCLCAGAASSSTILRGGVPVSMFIENFGAVRSSS</sequence>
<comment type="subcellular location">
    <subcellularLocation>
        <location evidence="1">Cell membrane</location>
        <topology evidence="1">Multi-pass membrane protein</topology>
    </subcellularLocation>
</comment>
<comment type="similarity">
    <text evidence="2">Belongs to the ferric reductase (FRE) family.</text>
</comment>
<evidence type="ECO:0000256" key="1">
    <source>
        <dbReference type="ARBA" id="ARBA00004651"/>
    </source>
</evidence>
<dbReference type="GO" id="GO:0005886">
    <property type="term" value="C:plasma membrane"/>
    <property type="evidence" value="ECO:0007669"/>
    <property type="project" value="UniProtKB-SubCell"/>
</dbReference>
<dbReference type="GO" id="GO:0006879">
    <property type="term" value="P:intracellular iron ion homeostasis"/>
    <property type="evidence" value="ECO:0007669"/>
    <property type="project" value="TreeGrafter"/>
</dbReference>
<dbReference type="PANTHER" id="PTHR32361:SF9">
    <property type="entry name" value="FERRIC REDUCTASE TRANSMEMBRANE COMPONENT 3-RELATED"/>
    <property type="match status" value="1"/>
</dbReference>
<dbReference type="SFLD" id="SFLDG01168">
    <property type="entry name" value="Ferric_reductase_subgroup_(FRE"/>
    <property type="match status" value="1"/>
</dbReference>
<evidence type="ECO:0000256" key="5">
    <source>
        <dbReference type="ARBA" id="ARBA00022475"/>
    </source>
</evidence>
<keyword evidence="18" id="KW-1185">Reference proteome</keyword>
<keyword evidence="7" id="KW-0249">Electron transport</keyword>
<keyword evidence="9" id="KW-0560">Oxidoreductase</keyword>
<protein>
    <recommendedName>
        <fullName evidence="3">ferric-chelate reductase (NADPH)</fullName>
        <ecNumber evidence="3">1.16.1.9</ecNumber>
    </recommendedName>
</protein>
<dbReference type="GO" id="GO:0015677">
    <property type="term" value="P:copper ion import"/>
    <property type="evidence" value="ECO:0007669"/>
    <property type="project" value="TreeGrafter"/>
</dbReference>
<evidence type="ECO:0000256" key="15">
    <source>
        <dbReference type="SAM" id="Phobius"/>
    </source>
</evidence>
<reference evidence="17 18" key="1">
    <citation type="journal article" date="2011" name="PLoS Pathog.">
        <title>Endophytic Life Strategies Decoded by Genome and Transcriptome Analyses of the Mutualistic Root Symbiont Piriformospora indica.</title>
        <authorList>
            <person name="Zuccaro A."/>
            <person name="Lahrmann U."/>
            <person name="Guldener U."/>
            <person name="Langen G."/>
            <person name="Pfiffi S."/>
            <person name="Biedenkopf D."/>
            <person name="Wong P."/>
            <person name="Samans B."/>
            <person name="Grimm C."/>
            <person name="Basiewicz M."/>
            <person name="Murat C."/>
            <person name="Martin F."/>
            <person name="Kogel K.H."/>
        </authorList>
    </citation>
    <scope>NUCLEOTIDE SEQUENCE [LARGE SCALE GENOMIC DNA]</scope>
    <source>
        <strain evidence="17 18">DSM 11827</strain>
    </source>
</reference>
<dbReference type="eggNOG" id="KOG0039">
    <property type="taxonomic scope" value="Eukaryota"/>
</dbReference>
<feature type="transmembrane region" description="Helical" evidence="15">
    <location>
        <begin position="269"/>
        <end position="287"/>
    </location>
</feature>
<feature type="domain" description="FAD-binding FR-type" evidence="16">
    <location>
        <begin position="318"/>
        <end position="431"/>
    </location>
</feature>
<comment type="catalytic activity">
    <reaction evidence="13">
        <text>2 a Fe(II)-siderophore + NADP(+) + H(+) = 2 a Fe(III)-siderophore + NADPH</text>
        <dbReference type="Rhea" id="RHEA:28795"/>
        <dbReference type="Rhea" id="RHEA-COMP:11342"/>
        <dbReference type="Rhea" id="RHEA-COMP:11344"/>
        <dbReference type="ChEBI" id="CHEBI:15378"/>
        <dbReference type="ChEBI" id="CHEBI:29033"/>
        <dbReference type="ChEBI" id="CHEBI:29034"/>
        <dbReference type="ChEBI" id="CHEBI:57783"/>
        <dbReference type="ChEBI" id="CHEBI:58349"/>
        <dbReference type="EC" id="1.16.1.9"/>
    </reaction>
</comment>
<keyword evidence="6 15" id="KW-0812">Transmembrane</keyword>
<dbReference type="InterPro" id="IPR017927">
    <property type="entry name" value="FAD-bd_FR_type"/>
</dbReference>
<evidence type="ECO:0000256" key="12">
    <source>
        <dbReference type="ARBA" id="ARBA00023180"/>
    </source>
</evidence>
<feature type="region of interest" description="Disordered" evidence="14">
    <location>
        <begin position="83"/>
        <end position="105"/>
    </location>
</feature>
<keyword evidence="11 15" id="KW-0472">Membrane</keyword>
<comment type="caution">
    <text evidence="17">The sequence shown here is derived from an EMBL/GenBank/DDBJ whole genome shotgun (WGS) entry which is preliminary data.</text>
</comment>
<dbReference type="InterPro" id="IPR013130">
    <property type="entry name" value="Fe3_Rdtase_TM_dom"/>
</dbReference>
<evidence type="ECO:0000256" key="11">
    <source>
        <dbReference type="ARBA" id="ARBA00023136"/>
    </source>
</evidence>
<feature type="compositionally biased region" description="Low complexity" evidence="14">
    <location>
        <begin position="18"/>
        <end position="28"/>
    </location>
</feature>
<dbReference type="InterPro" id="IPR013112">
    <property type="entry name" value="FAD-bd_8"/>
</dbReference>
<dbReference type="Proteomes" id="UP000007148">
    <property type="component" value="Unassembled WGS sequence"/>
</dbReference>
<evidence type="ECO:0000256" key="8">
    <source>
        <dbReference type="ARBA" id="ARBA00022989"/>
    </source>
</evidence>
<dbReference type="OMA" id="NIYHRWV"/>
<dbReference type="GO" id="GO:0052851">
    <property type="term" value="F:ferric-chelate reductase (NADPH) activity"/>
    <property type="evidence" value="ECO:0007669"/>
    <property type="project" value="UniProtKB-EC"/>
</dbReference>
<dbReference type="SUPFAM" id="SSF63380">
    <property type="entry name" value="Riboflavin synthase domain-like"/>
    <property type="match status" value="1"/>
</dbReference>
<dbReference type="Pfam" id="PF01794">
    <property type="entry name" value="Ferric_reduct"/>
    <property type="match status" value="1"/>
</dbReference>
<dbReference type="PANTHER" id="PTHR32361">
    <property type="entry name" value="FERRIC/CUPRIC REDUCTASE TRANSMEMBRANE COMPONENT"/>
    <property type="match status" value="1"/>
</dbReference>
<dbReference type="InterPro" id="IPR051410">
    <property type="entry name" value="Ferric/Cupric_Reductase"/>
</dbReference>
<dbReference type="SFLD" id="SFLDS00052">
    <property type="entry name" value="Ferric_Reductase_Domain"/>
    <property type="match status" value="1"/>
</dbReference>
<evidence type="ECO:0000256" key="10">
    <source>
        <dbReference type="ARBA" id="ARBA00023065"/>
    </source>
</evidence>
<evidence type="ECO:0000256" key="13">
    <source>
        <dbReference type="ARBA" id="ARBA00048483"/>
    </source>
</evidence>
<name>G4TJA9_SERID</name>
<feature type="transmembrane region" description="Helical" evidence="15">
    <location>
        <begin position="239"/>
        <end position="257"/>
    </location>
</feature>
<dbReference type="EC" id="1.16.1.9" evidence="3"/>
<dbReference type="FunCoup" id="G4TJA9">
    <property type="interactions" value="173"/>
</dbReference>
<dbReference type="InterPro" id="IPR017938">
    <property type="entry name" value="Riboflavin_synthase-like_b-brl"/>
</dbReference>
<dbReference type="Gene3D" id="3.40.50.80">
    <property type="entry name" value="Nucleotide-binding domain of ferredoxin-NADP reductase (FNR) module"/>
    <property type="match status" value="1"/>
</dbReference>
<dbReference type="InterPro" id="IPR013121">
    <property type="entry name" value="Fe_red_NAD-bd_6"/>
</dbReference>
<dbReference type="OrthoDB" id="4494341at2759"/>
<evidence type="ECO:0000256" key="9">
    <source>
        <dbReference type="ARBA" id="ARBA00023002"/>
    </source>
</evidence>
<keyword evidence="10" id="KW-0406">Ion transport</keyword>
<feature type="transmembrane region" description="Helical" evidence="15">
    <location>
        <begin position="136"/>
        <end position="159"/>
    </location>
</feature>
<evidence type="ECO:0000256" key="6">
    <source>
        <dbReference type="ARBA" id="ARBA00022692"/>
    </source>
</evidence>
<dbReference type="AlphaFoldDB" id="G4TJA9"/>
<keyword evidence="8 15" id="KW-1133">Transmembrane helix</keyword>
<evidence type="ECO:0000256" key="2">
    <source>
        <dbReference type="ARBA" id="ARBA00006278"/>
    </source>
</evidence>
<evidence type="ECO:0000256" key="14">
    <source>
        <dbReference type="SAM" id="MobiDB-lite"/>
    </source>
</evidence>
<dbReference type="SUPFAM" id="SSF52343">
    <property type="entry name" value="Ferredoxin reductase-like, C-terminal NADP-linked domain"/>
    <property type="match status" value="1"/>
</dbReference>
<evidence type="ECO:0000256" key="4">
    <source>
        <dbReference type="ARBA" id="ARBA00022448"/>
    </source>
</evidence>
<dbReference type="InParanoid" id="G4TJA9"/>
<keyword evidence="12" id="KW-0325">Glycoprotein</keyword>
<evidence type="ECO:0000313" key="17">
    <source>
        <dbReference type="EMBL" id="CCA71399.1"/>
    </source>
</evidence>
<dbReference type="GO" id="GO:0006826">
    <property type="term" value="P:iron ion transport"/>
    <property type="evidence" value="ECO:0007669"/>
    <property type="project" value="TreeGrafter"/>
</dbReference>
<organism evidence="17 18">
    <name type="scientific">Serendipita indica (strain DSM 11827)</name>
    <name type="common">Root endophyte fungus</name>
    <name type="synonym">Piriformospora indica</name>
    <dbReference type="NCBI Taxonomy" id="1109443"/>
    <lineage>
        <taxon>Eukaryota</taxon>
        <taxon>Fungi</taxon>
        <taxon>Dikarya</taxon>
        <taxon>Basidiomycota</taxon>
        <taxon>Agaricomycotina</taxon>
        <taxon>Agaricomycetes</taxon>
        <taxon>Sebacinales</taxon>
        <taxon>Serendipitaceae</taxon>
        <taxon>Serendipita</taxon>
    </lineage>
</organism>
<dbReference type="PROSITE" id="PS51384">
    <property type="entry name" value="FAD_FR"/>
    <property type="match status" value="1"/>
</dbReference>
<dbReference type="Pfam" id="PF08030">
    <property type="entry name" value="NAD_binding_6"/>
    <property type="match status" value="1"/>
</dbReference>